<dbReference type="InterPro" id="IPR001647">
    <property type="entry name" value="HTH_TetR"/>
</dbReference>
<dbReference type="Proteomes" id="UP000249169">
    <property type="component" value="Unassembled WGS sequence"/>
</dbReference>
<dbReference type="Gene3D" id="1.10.357.10">
    <property type="entry name" value="Tetracycline Repressor, domain 2"/>
    <property type="match status" value="1"/>
</dbReference>
<comment type="caution">
    <text evidence="4">The sequence shown here is derived from an EMBL/GenBank/DDBJ whole genome shotgun (WGS) entry which is preliminary data.</text>
</comment>
<dbReference type="InterPro" id="IPR050109">
    <property type="entry name" value="HTH-type_TetR-like_transc_reg"/>
</dbReference>
<protein>
    <submittedName>
        <fullName evidence="4">TetR family transcriptional regulator</fullName>
    </submittedName>
</protein>
<dbReference type="Gene3D" id="1.10.10.60">
    <property type="entry name" value="Homeodomain-like"/>
    <property type="match status" value="1"/>
</dbReference>
<accession>A0A328CAG3</accession>
<dbReference type="InterPro" id="IPR036271">
    <property type="entry name" value="Tet_transcr_reg_TetR-rel_C_sf"/>
</dbReference>
<reference evidence="4 5" key="1">
    <citation type="submission" date="2018-05" db="EMBL/GenBank/DDBJ databases">
        <title>Lujinxingia marina gen. nov. sp. nov., a new facultative anaerobic member of the class Deltaproteobacteria, and proposal of Lujinxingaceae fam. nov.</title>
        <authorList>
            <person name="Li C.-M."/>
        </authorList>
    </citation>
    <scope>NUCLEOTIDE SEQUENCE [LARGE SCALE GENOMIC DNA]</scope>
    <source>
        <strain evidence="4 5">B210</strain>
    </source>
</reference>
<dbReference type="PROSITE" id="PS50977">
    <property type="entry name" value="HTH_TETR_2"/>
    <property type="match status" value="1"/>
</dbReference>
<sequence>MGIHSAHFCARSPLKRGSFFMAEPDKQRGSTEKRGRILEGALRAFAKKGFYNTKVSEIASEAGVADGTIYLYFKNKDDLLISLFEDRMEWIIDRLQTELKAVDGGVLERLKAFIHLHFRLAIEDRDLAEFITVELRQSAKFVKEYKNPKFADYLKILHGLIDQGQSEGIFRSDLDSRLVGRALFGALDEVLLQLTLARTAPNDVKNEAEQISSMIIDGLIVRPHSTMD</sequence>
<dbReference type="AlphaFoldDB" id="A0A328CAG3"/>
<dbReference type="GO" id="GO:0000976">
    <property type="term" value="F:transcription cis-regulatory region binding"/>
    <property type="evidence" value="ECO:0007669"/>
    <property type="project" value="TreeGrafter"/>
</dbReference>
<proteinExistence type="predicted"/>
<dbReference type="Pfam" id="PF00440">
    <property type="entry name" value="TetR_N"/>
    <property type="match status" value="1"/>
</dbReference>
<dbReference type="PANTHER" id="PTHR30055">
    <property type="entry name" value="HTH-TYPE TRANSCRIPTIONAL REGULATOR RUTR"/>
    <property type="match status" value="1"/>
</dbReference>
<feature type="domain" description="HTH tetR-type" evidence="3">
    <location>
        <begin position="31"/>
        <end position="91"/>
    </location>
</feature>
<evidence type="ECO:0000256" key="1">
    <source>
        <dbReference type="ARBA" id="ARBA00023125"/>
    </source>
</evidence>
<dbReference type="InterPro" id="IPR013570">
    <property type="entry name" value="Tscrpt_reg_YsiA_C"/>
</dbReference>
<dbReference type="PANTHER" id="PTHR30055:SF226">
    <property type="entry name" value="HTH-TYPE TRANSCRIPTIONAL REGULATOR PKSA"/>
    <property type="match status" value="1"/>
</dbReference>
<evidence type="ECO:0000313" key="5">
    <source>
        <dbReference type="Proteomes" id="UP000249169"/>
    </source>
</evidence>
<dbReference type="SUPFAM" id="SSF46689">
    <property type="entry name" value="Homeodomain-like"/>
    <property type="match status" value="1"/>
</dbReference>
<dbReference type="EMBL" id="QHKO01000004">
    <property type="protein sequence ID" value="RAL22237.1"/>
    <property type="molecule type" value="Genomic_DNA"/>
</dbReference>
<keyword evidence="1 2" id="KW-0238">DNA-binding</keyword>
<keyword evidence="5" id="KW-1185">Reference proteome</keyword>
<name>A0A328CAG3_9DELT</name>
<dbReference type="SUPFAM" id="SSF48498">
    <property type="entry name" value="Tetracyclin repressor-like, C-terminal domain"/>
    <property type="match status" value="1"/>
</dbReference>
<evidence type="ECO:0000256" key="2">
    <source>
        <dbReference type="PROSITE-ProRule" id="PRU00335"/>
    </source>
</evidence>
<evidence type="ECO:0000313" key="4">
    <source>
        <dbReference type="EMBL" id="RAL22237.1"/>
    </source>
</evidence>
<dbReference type="PRINTS" id="PR00455">
    <property type="entry name" value="HTHTETR"/>
</dbReference>
<gene>
    <name evidence="4" type="ORF">DL240_10310</name>
</gene>
<dbReference type="GO" id="GO:0003700">
    <property type="term" value="F:DNA-binding transcription factor activity"/>
    <property type="evidence" value="ECO:0007669"/>
    <property type="project" value="TreeGrafter"/>
</dbReference>
<feature type="DNA-binding region" description="H-T-H motif" evidence="2">
    <location>
        <begin position="54"/>
        <end position="73"/>
    </location>
</feature>
<evidence type="ECO:0000259" key="3">
    <source>
        <dbReference type="PROSITE" id="PS50977"/>
    </source>
</evidence>
<dbReference type="Pfam" id="PF08359">
    <property type="entry name" value="TetR_C_4"/>
    <property type="match status" value="1"/>
</dbReference>
<dbReference type="InterPro" id="IPR009057">
    <property type="entry name" value="Homeodomain-like_sf"/>
</dbReference>
<organism evidence="4 5">
    <name type="scientific">Lujinxingia litoralis</name>
    <dbReference type="NCBI Taxonomy" id="2211119"/>
    <lineage>
        <taxon>Bacteria</taxon>
        <taxon>Deltaproteobacteria</taxon>
        <taxon>Bradymonadales</taxon>
        <taxon>Lujinxingiaceae</taxon>
        <taxon>Lujinxingia</taxon>
    </lineage>
</organism>